<reference evidence="6 7" key="1">
    <citation type="submission" date="2020-02" db="EMBL/GenBank/DDBJ databases">
        <authorList>
            <person name="Ferguson B K."/>
        </authorList>
    </citation>
    <scope>NUCLEOTIDE SEQUENCE [LARGE SCALE GENOMIC DNA]</scope>
</reference>
<dbReference type="InterPro" id="IPR036865">
    <property type="entry name" value="CRAL-TRIO_dom_sf"/>
</dbReference>
<dbReference type="PROSITE" id="PS50088">
    <property type="entry name" value="ANK_REPEAT"/>
    <property type="match status" value="3"/>
</dbReference>
<accession>A0A6H5J606</accession>
<dbReference type="PROSITE" id="PS50191">
    <property type="entry name" value="CRAL_TRIO"/>
    <property type="match status" value="1"/>
</dbReference>
<evidence type="ECO:0000256" key="1">
    <source>
        <dbReference type="ARBA" id="ARBA00022658"/>
    </source>
</evidence>
<keyword evidence="2" id="KW-0040">ANK repeat</keyword>
<dbReference type="EMBL" id="CADCXV010001505">
    <property type="protein sequence ID" value="CAB0044890.1"/>
    <property type="molecule type" value="Genomic_DNA"/>
</dbReference>
<dbReference type="PANTHER" id="PTHR22826">
    <property type="entry name" value="RHO GUANINE EXCHANGE FACTOR-RELATED"/>
    <property type="match status" value="1"/>
</dbReference>
<evidence type="ECO:0000259" key="5">
    <source>
        <dbReference type="PROSITE" id="PS50191"/>
    </source>
</evidence>
<dbReference type="PANTHER" id="PTHR22826:SF211">
    <property type="entry name" value="LD43457P"/>
    <property type="match status" value="1"/>
</dbReference>
<keyword evidence="1" id="KW-0344">Guanine-nucleotide releasing factor</keyword>
<dbReference type="Pfam" id="PF12796">
    <property type="entry name" value="Ank_2"/>
    <property type="match status" value="1"/>
</dbReference>
<name>A0A6H5J606_9HYME</name>
<dbReference type="InterPro" id="IPR051336">
    <property type="entry name" value="RhoGEF_Guanine_NuclExch_SF"/>
</dbReference>
<feature type="domain" description="CRAL-TRIO" evidence="5">
    <location>
        <begin position="422"/>
        <end position="489"/>
    </location>
</feature>
<protein>
    <recommendedName>
        <fullName evidence="5">CRAL-TRIO domain-containing protein</fullName>
    </recommendedName>
</protein>
<dbReference type="PROSITE" id="PS50297">
    <property type="entry name" value="ANK_REP_REGION"/>
    <property type="match status" value="2"/>
</dbReference>
<dbReference type="Gene3D" id="1.25.40.20">
    <property type="entry name" value="Ankyrin repeat-containing domain"/>
    <property type="match status" value="1"/>
</dbReference>
<dbReference type="SMART" id="SM00248">
    <property type="entry name" value="ANK"/>
    <property type="match status" value="4"/>
</dbReference>
<dbReference type="Proteomes" id="UP000479190">
    <property type="component" value="Unassembled WGS sequence"/>
</dbReference>
<proteinExistence type="predicted"/>
<feature type="repeat" description="ANK" evidence="2">
    <location>
        <begin position="202"/>
        <end position="230"/>
    </location>
</feature>
<feature type="repeat" description="ANK" evidence="2">
    <location>
        <begin position="81"/>
        <end position="113"/>
    </location>
</feature>
<dbReference type="SUPFAM" id="SSF52087">
    <property type="entry name" value="CRAL/TRIO domain"/>
    <property type="match status" value="1"/>
</dbReference>
<dbReference type="InterPro" id="IPR036770">
    <property type="entry name" value="Ankyrin_rpt-contain_sf"/>
</dbReference>
<dbReference type="OrthoDB" id="10004999at2759"/>
<feature type="repeat" description="ANK" evidence="2">
    <location>
        <begin position="126"/>
        <end position="161"/>
    </location>
</feature>
<keyword evidence="7" id="KW-1185">Reference proteome</keyword>
<dbReference type="GO" id="GO:0005085">
    <property type="term" value="F:guanyl-nucleotide exchange factor activity"/>
    <property type="evidence" value="ECO:0007669"/>
    <property type="project" value="UniProtKB-KW"/>
</dbReference>
<dbReference type="SUPFAM" id="SSF48403">
    <property type="entry name" value="Ankyrin repeat"/>
    <property type="match status" value="1"/>
</dbReference>
<dbReference type="AlphaFoldDB" id="A0A6H5J606"/>
<sequence>MFLIGNCYNNCRIALRDRHPSNSHQYHRRESFCALYTRKQLFREHHRRVWSHSFPRGVPDRLRKSREGIPFARLRSESLRASNSPLHLAVLGKQIGAIELLLRRSAGPNEPNNNNINVGVNVQDYWGNTPLHLALDLVSLGDKKAAELLLRNGADSNVANRDGLTPLHIICQREDDDDLVESFFNINKETTQSVQVNAKDMLGRTPLQLAVAHLLPHVVDVLLNHGADLSGFVFPTESEFAECLNSGHDEDAFKLKLSSGLLAIIESLEKKGYKMGHSAALTVMKLFAEHAIFEKSTDLDECWYEDLEFARAAKKHMLGKNLSLYNLMELQPEDAENKLTYEDYFEFACANEYWFIPETYRKACIARLCEILSKDYCRRWQLQSPLGDCRFTAKIPMGLRARVYSAFAEEEEWVGEEKVKAFFPGLVHVAYVLRPVGFLQKAISEVSNKLFREDFKFRVIVLTSVCELHEFIDKDQLTDQLGGHLPYCHHTWIQNRINLEKFSSMTQDVSLALDSFTRRLAEIEFPNNALATTSLLSQQQAEYNELKEEIMSAARHGESLLDSVRQLTGKGNGRSTRQRRRRGEVQCEN</sequence>
<evidence type="ECO:0000256" key="4">
    <source>
        <dbReference type="SAM" id="MobiDB-lite"/>
    </source>
</evidence>
<dbReference type="Pfam" id="PF13716">
    <property type="entry name" value="CRAL_TRIO_2"/>
    <property type="match status" value="1"/>
</dbReference>
<dbReference type="GO" id="GO:0005737">
    <property type="term" value="C:cytoplasm"/>
    <property type="evidence" value="ECO:0007669"/>
    <property type="project" value="TreeGrafter"/>
</dbReference>
<evidence type="ECO:0000256" key="2">
    <source>
        <dbReference type="PROSITE-ProRule" id="PRU00023"/>
    </source>
</evidence>
<dbReference type="InterPro" id="IPR002110">
    <property type="entry name" value="Ankyrin_rpt"/>
</dbReference>
<evidence type="ECO:0000256" key="3">
    <source>
        <dbReference type="SAM" id="Coils"/>
    </source>
</evidence>
<dbReference type="Pfam" id="PF00023">
    <property type="entry name" value="Ank"/>
    <property type="match status" value="1"/>
</dbReference>
<evidence type="ECO:0000313" key="6">
    <source>
        <dbReference type="EMBL" id="CAB0044890.1"/>
    </source>
</evidence>
<evidence type="ECO:0000313" key="7">
    <source>
        <dbReference type="Proteomes" id="UP000479190"/>
    </source>
</evidence>
<feature type="region of interest" description="Disordered" evidence="4">
    <location>
        <begin position="566"/>
        <end position="589"/>
    </location>
</feature>
<organism evidence="6 7">
    <name type="scientific">Trichogramma brassicae</name>
    <dbReference type="NCBI Taxonomy" id="86971"/>
    <lineage>
        <taxon>Eukaryota</taxon>
        <taxon>Metazoa</taxon>
        <taxon>Ecdysozoa</taxon>
        <taxon>Arthropoda</taxon>
        <taxon>Hexapoda</taxon>
        <taxon>Insecta</taxon>
        <taxon>Pterygota</taxon>
        <taxon>Neoptera</taxon>
        <taxon>Endopterygota</taxon>
        <taxon>Hymenoptera</taxon>
        <taxon>Apocrita</taxon>
        <taxon>Proctotrupomorpha</taxon>
        <taxon>Chalcidoidea</taxon>
        <taxon>Trichogrammatidae</taxon>
        <taxon>Trichogramma</taxon>
    </lineage>
</organism>
<dbReference type="InterPro" id="IPR001251">
    <property type="entry name" value="CRAL-TRIO_dom"/>
</dbReference>
<gene>
    <name evidence="6" type="ORF">TBRA_LOCUS16460</name>
</gene>
<keyword evidence="3" id="KW-0175">Coiled coil</keyword>
<feature type="coiled-coil region" evidence="3">
    <location>
        <begin position="529"/>
        <end position="556"/>
    </location>
</feature>